<dbReference type="InterPro" id="IPR006058">
    <property type="entry name" value="2Fe2S_fd_BS"/>
</dbReference>
<evidence type="ECO:0000256" key="5">
    <source>
        <dbReference type="ARBA" id="ARBA00023014"/>
    </source>
</evidence>
<dbReference type="PROSITE" id="PS51085">
    <property type="entry name" value="2FE2S_FER_2"/>
    <property type="match status" value="1"/>
</dbReference>
<dbReference type="CDD" id="cd00207">
    <property type="entry name" value="fer2"/>
    <property type="match status" value="1"/>
</dbReference>
<name>A0ABS1JBL1_9BACL</name>
<evidence type="ECO:0000256" key="3">
    <source>
        <dbReference type="ARBA" id="ARBA00023002"/>
    </source>
</evidence>
<dbReference type="Gene3D" id="3.10.20.30">
    <property type="match status" value="1"/>
</dbReference>
<sequence length="157" mass="17413">MKEVTGRYGLRVHVNEETYNLHVRAADTLLYVLREQLGLTGTKSGCENGDCGSCTVLVDGTPLNSCLTLAVEVHERKVTTVEGLRGSSVQDAFVKHWAFQCGFCTPGFLCNAQGLINQHPRADEATIKEWLQSNLCRCTSYHEIHEAVKSVVREEES</sequence>
<dbReference type="InterPro" id="IPR001041">
    <property type="entry name" value="2Fe-2S_ferredoxin-type"/>
</dbReference>
<dbReference type="PROSITE" id="PS00197">
    <property type="entry name" value="2FE2S_FER_1"/>
    <property type="match status" value="1"/>
</dbReference>
<keyword evidence="1" id="KW-0001">2Fe-2S</keyword>
<evidence type="ECO:0000256" key="4">
    <source>
        <dbReference type="ARBA" id="ARBA00023004"/>
    </source>
</evidence>
<dbReference type="Gene3D" id="1.10.150.120">
    <property type="entry name" value="[2Fe-2S]-binding domain"/>
    <property type="match status" value="1"/>
</dbReference>
<dbReference type="EMBL" id="JAEQNB010000003">
    <property type="protein sequence ID" value="MBL0387424.1"/>
    <property type="molecule type" value="Genomic_DNA"/>
</dbReference>
<keyword evidence="8" id="KW-1185">Reference proteome</keyword>
<keyword evidence="5" id="KW-0411">Iron-sulfur</keyword>
<dbReference type="RefSeq" id="WP_201635394.1">
    <property type="nucleotide sequence ID" value="NZ_JAEQNB010000003.1"/>
</dbReference>
<keyword evidence="4" id="KW-0408">Iron</keyword>
<dbReference type="Pfam" id="PF01799">
    <property type="entry name" value="Fer2_2"/>
    <property type="match status" value="1"/>
</dbReference>
<feature type="domain" description="2Fe-2S ferredoxin-type" evidence="6">
    <location>
        <begin position="8"/>
        <end position="84"/>
    </location>
</feature>
<keyword evidence="3" id="KW-0560">Oxidoreductase</keyword>
<accession>A0ABS1JBL1</accession>
<dbReference type="PANTHER" id="PTHR44379">
    <property type="entry name" value="OXIDOREDUCTASE WITH IRON-SULFUR SUBUNIT"/>
    <property type="match status" value="1"/>
</dbReference>
<dbReference type="InterPro" id="IPR002888">
    <property type="entry name" value="2Fe-2S-bd"/>
</dbReference>
<evidence type="ECO:0000313" key="7">
    <source>
        <dbReference type="EMBL" id="MBL0387424.1"/>
    </source>
</evidence>
<dbReference type="PANTHER" id="PTHR44379:SF7">
    <property type="entry name" value="XANTHINE DEHYDROGENASE SUBUNIT E-RELATED"/>
    <property type="match status" value="1"/>
</dbReference>
<gene>
    <name evidence="7" type="ORF">JJB07_12245</name>
</gene>
<organism evidence="7 8">
    <name type="scientific">Tumebacillus amylolyticus</name>
    <dbReference type="NCBI Taxonomy" id="2801339"/>
    <lineage>
        <taxon>Bacteria</taxon>
        <taxon>Bacillati</taxon>
        <taxon>Bacillota</taxon>
        <taxon>Bacilli</taxon>
        <taxon>Bacillales</taxon>
        <taxon>Alicyclobacillaceae</taxon>
        <taxon>Tumebacillus</taxon>
    </lineage>
</organism>
<dbReference type="Proteomes" id="UP000602284">
    <property type="component" value="Unassembled WGS sequence"/>
</dbReference>
<dbReference type="InterPro" id="IPR036884">
    <property type="entry name" value="2Fe-2S-bd_dom_sf"/>
</dbReference>
<dbReference type="InterPro" id="IPR012675">
    <property type="entry name" value="Beta-grasp_dom_sf"/>
</dbReference>
<dbReference type="InterPro" id="IPR036010">
    <property type="entry name" value="2Fe-2S_ferredoxin-like_sf"/>
</dbReference>
<evidence type="ECO:0000313" key="8">
    <source>
        <dbReference type="Proteomes" id="UP000602284"/>
    </source>
</evidence>
<proteinExistence type="predicted"/>
<dbReference type="Pfam" id="PF00111">
    <property type="entry name" value="Fer2"/>
    <property type="match status" value="1"/>
</dbReference>
<dbReference type="InterPro" id="IPR051452">
    <property type="entry name" value="Diverse_Oxidoreductases"/>
</dbReference>
<evidence type="ECO:0000256" key="1">
    <source>
        <dbReference type="ARBA" id="ARBA00022714"/>
    </source>
</evidence>
<keyword evidence="2" id="KW-0479">Metal-binding</keyword>
<evidence type="ECO:0000256" key="2">
    <source>
        <dbReference type="ARBA" id="ARBA00022723"/>
    </source>
</evidence>
<dbReference type="SUPFAM" id="SSF54292">
    <property type="entry name" value="2Fe-2S ferredoxin-like"/>
    <property type="match status" value="1"/>
</dbReference>
<evidence type="ECO:0000259" key="6">
    <source>
        <dbReference type="PROSITE" id="PS51085"/>
    </source>
</evidence>
<dbReference type="SUPFAM" id="SSF47741">
    <property type="entry name" value="CO dehydrogenase ISP C-domain like"/>
    <property type="match status" value="1"/>
</dbReference>
<protein>
    <submittedName>
        <fullName evidence="7">(2Fe-2S)-binding protein</fullName>
    </submittedName>
</protein>
<comment type="caution">
    <text evidence="7">The sequence shown here is derived from an EMBL/GenBank/DDBJ whole genome shotgun (WGS) entry which is preliminary data.</text>
</comment>
<reference evidence="7 8" key="1">
    <citation type="submission" date="2021-01" db="EMBL/GenBank/DDBJ databases">
        <title>Tumebacillus sp. strain ITR2 16S ribosomal RNA gene Genome sequencing and assembly.</title>
        <authorList>
            <person name="Kang M."/>
        </authorList>
    </citation>
    <scope>NUCLEOTIDE SEQUENCE [LARGE SCALE GENOMIC DNA]</scope>
    <source>
        <strain evidence="7 8">ITR2</strain>
    </source>
</reference>